<comment type="caution">
    <text evidence="1">The sequence shown here is derived from an EMBL/GenBank/DDBJ whole genome shotgun (WGS) entry which is preliminary data.</text>
</comment>
<protein>
    <submittedName>
        <fullName evidence="1">Uncharacterized protein</fullName>
    </submittedName>
</protein>
<evidence type="ECO:0000313" key="2">
    <source>
        <dbReference type="Proteomes" id="UP001165960"/>
    </source>
</evidence>
<keyword evidence="2" id="KW-1185">Reference proteome</keyword>
<sequence>MSAALNLLSYEDSGSRQSMTLVGNLVLCGSKTVYHQRLHHTPEYLKWLLSMMYSIGGKTPEQYAQQESLLW</sequence>
<name>A0ACC2RU96_9FUNG</name>
<evidence type="ECO:0000313" key="1">
    <source>
        <dbReference type="EMBL" id="KAJ9053608.1"/>
    </source>
</evidence>
<proteinExistence type="predicted"/>
<accession>A0ACC2RU96</accession>
<organism evidence="1 2">
    <name type="scientific">Entomophthora muscae</name>
    <dbReference type="NCBI Taxonomy" id="34485"/>
    <lineage>
        <taxon>Eukaryota</taxon>
        <taxon>Fungi</taxon>
        <taxon>Fungi incertae sedis</taxon>
        <taxon>Zoopagomycota</taxon>
        <taxon>Entomophthoromycotina</taxon>
        <taxon>Entomophthoromycetes</taxon>
        <taxon>Entomophthorales</taxon>
        <taxon>Entomophthoraceae</taxon>
        <taxon>Entomophthora</taxon>
    </lineage>
</organism>
<dbReference type="Proteomes" id="UP001165960">
    <property type="component" value="Unassembled WGS sequence"/>
</dbReference>
<gene>
    <name evidence="1" type="ORF">DSO57_1022625</name>
</gene>
<dbReference type="EMBL" id="QTSX02006504">
    <property type="protein sequence ID" value="KAJ9053608.1"/>
    <property type="molecule type" value="Genomic_DNA"/>
</dbReference>
<reference evidence="1" key="1">
    <citation type="submission" date="2022-04" db="EMBL/GenBank/DDBJ databases">
        <title>Genome of the entomopathogenic fungus Entomophthora muscae.</title>
        <authorList>
            <person name="Elya C."/>
            <person name="Lovett B.R."/>
            <person name="Lee E."/>
            <person name="Macias A.M."/>
            <person name="Hajek A.E."/>
            <person name="De Bivort B.L."/>
            <person name="Kasson M.T."/>
            <person name="De Fine Licht H.H."/>
            <person name="Stajich J.E."/>
        </authorList>
    </citation>
    <scope>NUCLEOTIDE SEQUENCE</scope>
    <source>
        <strain evidence="1">Berkeley</strain>
    </source>
</reference>